<evidence type="ECO:0000256" key="1">
    <source>
        <dbReference type="ARBA" id="ARBA00004251"/>
    </source>
</evidence>
<gene>
    <name evidence="12" type="ORF">LVIROSA_LOCUS18172</name>
</gene>
<dbReference type="GO" id="GO:0042742">
    <property type="term" value="P:defense response to bacterium"/>
    <property type="evidence" value="ECO:0007669"/>
    <property type="project" value="TreeGrafter"/>
</dbReference>
<evidence type="ECO:0000256" key="4">
    <source>
        <dbReference type="ARBA" id="ARBA00022737"/>
    </source>
</evidence>
<evidence type="ECO:0000256" key="5">
    <source>
        <dbReference type="ARBA" id="ARBA00022949"/>
    </source>
</evidence>
<feature type="region of interest" description="Disordered" evidence="9">
    <location>
        <begin position="312"/>
        <end position="339"/>
    </location>
</feature>
<dbReference type="AlphaFoldDB" id="A0AAU9MXT3"/>
<feature type="domain" description="Gnk2-homologous" evidence="11">
    <location>
        <begin position="26"/>
        <end position="132"/>
    </location>
</feature>
<evidence type="ECO:0000256" key="3">
    <source>
        <dbReference type="ARBA" id="ARBA00022729"/>
    </source>
</evidence>
<dbReference type="InterPro" id="IPR002902">
    <property type="entry name" value="GNK2"/>
</dbReference>
<organism evidence="12 13">
    <name type="scientific">Lactuca virosa</name>
    <dbReference type="NCBI Taxonomy" id="75947"/>
    <lineage>
        <taxon>Eukaryota</taxon>
        <taxon>Viridiplantae</taxon>
        <taxon>Streptophyta</taxon>
        <taxon>Embryophyta</taxon>
        <taxon>Tracheophyta</taxon>
        <taxon>Spermatophyta</taxon>
        <taxon>Magnoliopsida</taxon>
        <taxon>eudicotyledons</taxon>
        <taxon>Gunneridae</taxon>
        <taxon>Pentapetalae</taxon>
        <taxon>asterids</taxon>
        <taxon>campanulids</taxon>
        <taxon>Asterales</taxon>
        <taxon>Asteraceae</taxon>
        <taxon>Cichorioideae</taxon>
        <taxon>Cichorieae</taxon>
        <taxon>Lactucinae</taxon>
        <taxon>Lactuca</taxon>
    </lineage>
</organism>
<evidence type="ECO:0000313" key="12">
    <source>
        <dbReference type="EMBL" id="CAH1431457.1"/>
    </source>
</evidence>
<reference evidence="12 13" key="1">
    <citation type="submission" date="2022-01" db="EMBL/GenBank/DDBJ databases">
        <authorList>
            <person name="Xiong W."/>
            <person name="Schranz E."/>
        </authorList>
    </citation>
    <scope>NUCLEOTIDE SEQUENCE [LARGE SCALE GENOMIC DNA]</scope>
</reference>
<evidence type="ECO:0000256" key="6">
    <source>
        <dbReference type="ARBA" id="ARBA00023157"/>
    </source>
</evidence>
<feature type="transmembrane region" description="Helical" evidence="10">
    <location>
        <begin position="275"/>
        <end position="300"/>
    </location>
</feature>
<evidence type="ECO:0000256" key="9">
    <source>
        <dbReference type="SAM" id="MobiDB-lite"/>
    </source>
</evidence>
<feature type="domain" description="Gnk2-homologous" evidence="11">
    <location>
        <begin position="133"/>
        <end position="234"/>
    </location>
</feature>
<keyword evidence="10" id="KW-0472">Membrane</keyword>
<dbReference type="InterPro" id="IPR051378">
    <property type="entry name" value="Cell2Cell_Antifungal"/>
</dbReference>
<feature type="compositionally biased region" description="Basic residues" evidence="9">
    <location>
        <begin position="257"/>
        <end position="267"/>
    </location>
</feature>
<name>A0AAU9MXT3_9ASTR</name>
<protein>
    <recommendedName>
        <fullName evidence="11">Gnk2-homologous domain-containing protein</fullName>
    </recommendedName>
</protein>
<evidence type="ECO:0000259" key="11">
    <source>
        <dbReference type="PROSITE" id="PS51473"/>
    </source>
</evidence>
<dbReference type="PROSITE" id="PS51473">
    <property type="entry name" value="GNK2"/>
    <property type="match status" value="2"/>
</dbReference>
<feature type="compositionally biased region" description="Low complexity" evidence="9">
    <location>
        <begin position="315"/>
        <end position="324"/>
    </location>
</feature>
<dbReference type="Pfam" id="PF01657">
    <property type="entry name" value="Stress-antifung"/>
    <property type="match status" value="2"/>
</dbReference>
<evidence type="ECO:0000313" key="13">
    <source>
        <dbReference type="Proteomes" id="UP001157418"/>
    </source>
</evidence>
<keyword evidence="4" id="KW-0677">Repeat</keyword>
<accession>A0AAU9MXT3</accession>
<comment type="caution">
    <text evidence="12">The sequence shown here is derived from an EMBL/GenBank/DDBJ whole genome shotgun (WGS) entry which is preliminary data.</text>
</comment>
<feature type="region of interest" description="Disordered" evidence="9">
    <location>
        <begin position="237"/>
        <end position="267"/>
    </location>
</feature>
<evidence type="ECO:0000256" key="2">
    <source>
        <dbReference type="ARBA" id="ARBA00022581"/>
    </source>
</evidence>
<dbReference type="Proteomes" id="UP001157418">
    <property type="component" value="Unassembled WGS sequence"/>
</dbReference>
<keyword evidence="5" id="KW-0965">Cell junction</keyword>
<evidence type="ECO:0000256" key="7">
    <source>
        <dbReference type="ARBA" id="ARBA00024184"/>
    </source>
</evidence>
<proteinExistence type="inferred from homology"/>
<evidence type="ECO:0000256" key="10">
    <source>
        <dbReference type="SAM" id="Phobius"/>
    </source>
</evidence>
<feature type="compositionally biased region" description="Acidic residues" evidence="9">
    <location>
        <begin position="244"/>
        <end position="253"/>
    </location>
</feature>
<comment type="subcellular location">
    <subcellularLocation>
        <location evidence="7">Cell junction</location>
        <location evidence="7">Plasmodesma</location>
    </subcellularLocation>
    <subcellularLocation>
        <location evidence="1">Cell membrane</location>
        <topology evidence="1">Single-pass type I membrane protein</topology>
    </subcellularLocation>
</comment>
<sequence length="381" mass="42723">MLEQTLFLSFSIFYLLFSVLSISAANSIIYVECSQLYFTLTTSYEAHINSLFTSLSESSSISNFNKFQICPPGYSQSDVVYGLYQCRGDVSSTTCRDCVANSLSQLKTSCPMSVGGQIQLEGCFVKYNNTSFFGVEDKMEMSKSCGPSVVYNMQALNRIDDALAYLTAGNGQYFRKGAFESVQGVAQCVQDLTVSECEDCLLEARARLRSECETSTWGNMYLGKCFIRYTDQDNNNDANNDTYDYNDYDDDDDRDRSKKKKKNKRKTNLKQVRRWTITVGATVGGISSTAALGITVTILYKKYRDRYDRRPIKKSPLQTSTSPIITPPPTPPQLTPPPSPPRGHYCNVIGGCTCPIPPPFNEAFFGARNEAYGIPWLSYRW</sequence>
<dbReference type="PANTHER" id="PTHR32080:SF43">
    <property type="entry name" value="GNK2-LIKE DOMAIN-CONTAINING PROTEIN"/>
    <property type="match status" value="1"/>
</dbReference>
<dbReference type="InterPro" id="IPR038408">
    <property type="entry name" value="GNK2_sf"/>
</dbReference>
<keyword evidence="6" id="KW-1015">Disulfide bond</keyword>
<keyword evidence="13" id="KW-1185">Reference proteome</keyword>
<dbReference type="GO" id="GO:0005886">
    <property type="term" value="C:plasma membrane"/>
    <property type="evidence" value="ECO:0007669"/>
    <property type="project" value="UniProtKB-SubCell"/>
</dbReference>
<dbReference type="CDD" id="cd23509">
    <property type="entry name" value="Gnk2-like"/>
    <property type="match status" value="2"/>
</dbReference>
<keyword evidence="10" id="KW-0812">Transmembrane</keyword>
<keyword evidence="2" id="KW-0945">Host-virus interaction</keyword>
<keyword evidence="10" id="KW-1133">Transmembrane helix</keyword>
<dbReference type="GO" id="GO:0009506">
    <property type="term" value="C:plasmodesma"/>
    <property type="evidence" value="ECO:0007669"/>
    <property type="project" value="UniProtKB-SubCell"/>
</dbReference>
<comment type="similarity">
    <text evidence="8">Belongs to the cysteine-rich repeat secretory protein family. Plasmodesmata-located proteins (PDLD) subfamily.</text>
</comment>
<evidence type="ECO:0000256" key="8">
    <source>
        <dbReference type="ARBA" id="ARBA00038393"/>
    </source>
</evidence>
<dbReference type="Gene3D" id="3.30.430.20">
    <property type="entry name" value="Gnk2 domain, C-X8-C-X2-C motif"/>
    <property type="match status" value="2"/>
</dbReference>
<dbReference type="EMBL" id="CAKMRJ010003334">
    <property type="protein sequence ID" value="CAH1431457.1"/>
    <property type="molecule type" value="Genomic_DNA"/>
</dbReference>
<keyword evidence="3" id="KW-0732">Signal</keyword>
<dbReference type="PANTHER" id="PTHR32080">
    <property type="entry name" value="ANTIFUNGAL PROTEIN GINKBILOBIN-2-LIKE"/>
    <property type="match status" value="1"/>
</dbReference>
<feature type="compositionally biased region" description="Pro residues" evidence="9">
    <location>
        <begin position="325"/>
        <end position="339"/>
    </location>
</feature>